<dbReference type="EMBL" id="CADCXN010000115">
    <property type="protein sequence ID" value="CAA9892812.1"/>
    <property type="molecule type" value="Genomic_DNA"/>
</dbReference>
<reference evidence="1 2" key="1">
    <citation type="submission" date="2020-02" db="EMBL/GenBank/DDBJ databases">
        <authorList>
            <person name="Hogendoorn C."/>
        </authorList>
    </citation>
    <scope>NUCLEOTIDE SEQUENCE [LARGE SCALE GENOMIC DNA]</scope>
    <source>
        <strain evidence="1">METHB21</strain>
    </source>
</reference>
<evidence type="ECO:0000313" key="1">
    <source>
        <dbReference type="EMBL" id="CAA9892812.1"/>
    </source>
</evidence>
<gene>
    <name evidence="1" type="ORF">METHB2_810008</name>
</gene>
<name>A0A8S0XLH5_9GAMM</name>
<accession>A0A8S0XLH5</accession>
<sequence>MEKRSAGGLVVLLSAQRGRRIQAKASERGVIQAKRAPQLGVGRAEKNSGICL</sequence>
<comment type="caution">
    <text evidence="1">The sequence shown here is derived from an EMBL/GenBank/DDBJ whole genome shotgun (WGS) entry which is preliminary data.</text>
</comment>
<protein>
    <submittedName>
        <fullName evidence="1">Uncharacterized protein</fullName>
    </submittedName>
</protein>
<proteinExistence type="predicted"/>
<evidence type="ECO:0000313" key="2">
    <source>
        <dbReference type="Proteomes" id="UP000494216"/>
    </source>
</evidence>
<dbReference type="AlphaFoldDB" id="A0A8S0XLH5"/>
<keyword evidence="2" id="KW-1185">Reference proteome</keyword>
<dbReference type="Proteomes" id="UP000494216">
    <property type="component" value="Unassembled WGS sequence"/>
</dbReference>
<organism evidence="1 2">
    <name type="scientific">Candidatus Methylobacter favarea</name>
    <dbReference type="NCBI Taxonomy" id="2707345"/>
    <lineage>
        <taxon>Bacteria</taxon>
        <taxon>Pseudomonadati</taxon>
        <taxon>Pseudomonadota</taxon>
        <taxon>Gammaproteobacteria</taxon>
        <taxon>Methylococcales</taxon>
        <taxon>Methylococcaceae</taxon>
        <taxon>Methylobacter</taxon>
    </lineage>
</organism>